<dbReference type="EMBL" id="MBFR01000218">
    <property type="protein sequence ID" value="PVU91153.1"/>
    <property type="molecule type" value="Genomic_DNA"/>
</dbReference>
<feature type="domain" description="Reverse transcriptase" evidence="1">
    <location>
        <begin position="1"/>
        <end position="181"/>
    </location>
</feature>
<comment type="caution">
    <text evidence="2">The sequence shown here is derived from an EMBL/GenBank/DDBJ whole genome shotgun (WGS) entry which is preliminary data.</text>
</comment>
<accession>A0A2T9YFP5</accession>
<evidence type="ECO:0000259" key="1">
    <source>
        <dbReference type="PROSITE" id="PS50878"/>
    </source>
</evidence>
<reference evidence="2 3" key="1">
    <citation type="journal article" date="2018" name="MBio">
        <title>Comparative Genomics Reveals the Core Gene Toolbox for the Fungus-Insect Symbiosis.</title>
        <authorList>
            <person name="Wang Y."/>
            <person name="Stata M."/>
            <person name="Wang W."/>
            <person name="Stajich J.E."/>
            <person name="White M.M."/>
            <person name="Moncalvo J.M."/>
        </authorList>
    </citation>
    <scope>NUCLEOTIDE SEQUENCE [LARGE SCALE GENOMIC DNA]</scope>
    <source>
        <strain evidence="2 3">SWE-8-4</strain>
    </source>
</reference>
<evidence type="ECO:0000313" key="2">
    <source>
        <dbReference type="EMBL" id="PVU91153.1"/>
    </source>
</evidence>
<protein>
    <recommendedName>
        <fullName evidence="1">Reverse transcriptase domain-containing protein</fullName>
    </recommendedName>
</protein>
<dbReference type="Proteomes" id="UP000245383">
    <property type="component" value="Unassembled WGS sequence"/>
</dbReference>
<dbReference type="OrthoDB" id="5534248at2759"/>
<dbReference type="PROSITE" id="PS50878">
    <property type="entry name" value="RT_POL"/>
    <property type="match status" value="1"/>
</dbReference>
<name>A0A2T9YFP5_9FUNG</name>
<keyword evidence="3" id="KW-1185">Reference proteome</keyword>
<sequence length="181" mass="20877">MDPKSRINLINKISEGLNRALVYNFKRSRLKELKMGKMIDHINFDVFSECNITPTWNDITTALKTTPNNKAAGIDAIPSELWKLMQAETEPTSHLDKSINKLVNKAQNKLANKLNALITKYNILCRKKNGVKTKEECVAQATTLYEIIKRRKLANIKTYISFIDFEKAYDRVPHKKLFHKV</sequence>
<evidence type="ECO:0000313" key="3">
    <source>
        <dbReference type="Proteomes" id="UP000245383"/>
    </source>
</evidence>
<dbReference type="InterPro" id="IPR000477">
    <property type="entry name" value="RT_dom"/>
</dbReference>
<organism evidence="2 3">
    <name type="scientific">Smittium simulii</name>
    <dbReference type="NCBI Taxonomy" id="133385"/>
    <lineage>
        <taxon>Eukaryota</taxon>
        <taxon>Fungi</taxon>
        <taxon>Fungi incertae sedis</taxon>
        <taxon>Zoopagomycota</taxon>
        <taxon>Kickxellomycotina</taxon>
        <taxon>Harpellomycetes</taxon>
        <taxon>Harpellales</taxon>
        <taxon>Legeriomycetaceae</taxon>
        <taxon>Smittium</taxon>
    </lineage>
</organism>
<dbReference type="AlphaFoldDB" id="A0A2T9YFP5"/>
<proteinExistence type="predicted"/>
<gene>
    <name evidence="2" type="ORF">BB561_004549</name>
</gene>